<evidence type="ECO:0000313" key="2">
    <source>
        <dbReference type="EMBL" id="OUC02230.1"/>
    </source>
</evidence>
<organism evidence="2 3">
    <name type="scientific">Bacillus thuringiensis subsp. medellin</name>
    <dbReference type="NCBI Taxonomy" id="79672"/>
    <lineage>
        <taxon>Bacteria</taxon>
        <taxon>Bacillati</taxon>
        <taxon>Bacillota</taxon>
        <taxon>Bacilli</taxon>
        <taxon>Bacillales</taxon>
        <taxon>Bacillaceae</taxon>
        <taxon>Bacillus</taxon>
        <taxon>Bacillus cereus group</taxon>
    </lineage>
</organism>
<dbReference type="AlphaFoldDB" id="A0A9X6RHE9"/>
<dbReference type="SUPFAM" id="SSF51905">
    <property type="entry name" value="FAD/NAD(P)-binding domain"/>
    <property type="match status" value="1"/>
</dbReference>
<evidence type="ECO:0000259" key="1">
    <source>
        <dbReference type="Pfam" id="PF01494"/>
    </source>
</evidence>
<reference evidence="2 3" key="1">
    <citation type="submission" date="2016-10" db="EMBL/GenBank/DDBJ databases">
        <title>Comparative genomics of Bacillus thuringiensis reveals a path to pathogens against multiple invertebrate hosts.</title>
        <authorList>
            <person name="Zheng J."/>
            <person name="Gao Q."/>
            <person name="Liu H."/>
            <person name="Peng D."/>
            <person name="Ruan L."/>
            <person name="Sun M."/>
        </authorList>
    </citation>
    <scope>NUCLEOTIDE SEQUENCE [LARGE SCALE GENOMIC DNA]</scope>
    <source>
        <strain evidence="2">T30001</strain>
    </source>
</reference>
<gene>
    <name evidence="2" type="ORF">BK784_11425</name>
</gene>
<proteinExistence type="predicted"/>
<dbReference type="Gene3D" id="3.50.50.60">
    <property type="entry name" value="FAD/NAD(P)-binding domain"/>
    <property type="match status" value="1"/>
</dbReference>
<protein>
    <submittedName>
        <fullName evidence="2">Glutamate synthase</fullName>
    </submittedName>
</protein>
<dbReference type="PANTHER" id="PTHR43422:SF3">
    <property type="entry name" value="THIAMINE THIAZOLE SYNTHASE"/>
    <property type="match status" value="1"/>
</dbReference>
<feature type="domain" description="FAD-binding" evidence="1">
    <location>
        <begin position="152"/>
        <end position="339"/>
    </location>
</feature>
<accession>A0A9X6RHE9</accession>
<comment type="caution">
    <text evidence="2">The sequence shown here is derived from an EMBL/GenBank/DDBJ whole genome shotgun (WGS) entry which is preliminary data.</text>
</comment>
<dbReference type="EMBL" id="MOOV01000087">
    <property type="protein sequence ID" value="OUC02230.1"/>
    <property type="molecule type" value="Genomic_DNA"/>
</dbReference>
<dbReference type="GO" id="GO:0071949">
    <property type="term" value="F:FAD binding"/>
    <property type="evidence" value="ECO:0007669"/>
    <property type="project" value="InterPro"/>
</dbReference>
<dbReference type="PANTHER" id="PTHR43422">
    <property type="entry name" value="THIAMINE THIAZOLE SYNTHASE"/>
    <property type="match status" value="1"/>
</dbReference>
<name>A0A9X6RHE9_BACTV</name>
<evidence type="ECO:0000313" key="3">
    <source>
        <dbReference type="Proteomes" id="UP000195160"/>
    </source>
</evidence>
<dbReference type="InterPro" id="IPR036188">
    <property type="entry name" value="FAD/NAD-bd_sf"/>
</dbReference>
<dbReference type="Proteomes" id="UP000195160">
    <property type="component" value="Unassembled WGS sequence"/>
</dbReference>
<dbReference type="RefSeq" id="WP_088066359.1">
    <property type="nucleotide sequence ID" value="NZ_MOOV01000087.1"/>
</dbReference>
<dbReference type="Pfam" id="PF01494">
    <property type="entry name" value="FAD_binding_3"/>
    <property type="match status" value="1"/>
</dbReference>
<dbReference type="InterPro" id="IPR002938">
    <property type="entry name" value="FAD-bd"/>
</dbReference>
<sequence>MFNKAIVIGGSMAGKFAAKALSTSFKEVIIIEAGERWDGKSLRKRVPQSNHPHVLLKGGENAIEELFPNITNELIEAGSIINNFTRDLKWHQFGLWKQPFIGEVHMIQQSRPLLEWHIQKRIHQISNITIKYETLVKGLLVDAKLNKVCGVKVKYLETNTQEEVHADLVVDASGFGSKSIEWLREYEIKVQEEKVRIDLFYATKMFKLKENEELDCCNMLMSPSFPDNPYGVLIQTIEDNRYFVTFSGYANEKAPQTDDEFYDFAENLSISNVTDFLNKAEGITDIKTYKIPYQVRRRFDLVNNVPEGLLVIGDAQCRFDPVFGQGVSVAAMEAHQLQLLLQDRKQLDKTFTQQFYKKAATIIETPWDMTTTEISRHPQLKRELTTKQKFQLWYTKQIYRLSASNSDVYIRLVRVMNLIRSPFHLFHPIVLLSVLLNRKK</sequence>